<organism evidence="1 2">
    <name type="scientific">Haloferula luteola</name>
    <dbReference type="NCBI Taxonomy" id="595692"/>
    <lineage>
        <taxon>Bacteria</taxon>
        <taxon>Pseudomonadati</taxon>
        <taxon>Verrucomicrobiota</taxon>
        <taxon>Verrucomicrobiia</taxon>
        <taxon>Verrucomicrobiales</taxon>
        <taxon>Verrucomicrobiaceae</taxon>
        <taxon>Haloferula</taxon>
    </lineage>
</organism>
<proteinExistence type="predicted"/>
<reference evidence="1 2" key="1">
    <citation type="submission" date="2020-08" db="EMBL/GenBank/DDBJ databases">
        <title>Genomic Encyclopedia of Type Strains, Phase IV (KMG-IV): sequencing the most valuable type-strain genomes for metagenomic binning, comparative biology and taxonomic classification.</title>
        <authorList>
            <person name="Goeker M."/>
        </authorList>
    </citation>
    <scope>NUCLEOTIDE SEQUENCE [LARGE SCALE GENOMIC DNA]</scope>
    <source>
        <strain evidence="1 2">YC6886</strain>
    </source>
</reference>
<dbReference type="AlphaFoldDB" id="A0A840UW70"/>
<protein>
    <submittedName>
        <fullName evidence="1">Uncharacterized protein</fullName>
    </submittedName>
</protein>
<accession>A0A840UW70</accession>
<sequence length="93" mass="10114">MPSSAEKSDCCDGCDEAQQKHAPCCMKLEKLPDAQSPAPMPIVPMAPMVDLGWQGILWLPEAIQPVTLSAAAASIRGPTPRPYRRAMLAIWRL</sequence>
<comment type="caution">
    <text evidence="1">The sequence shown here is derived from an EMBL/GenBank/DDBJ whole genome shotgun (WGS) entry which is preliminary data.</text>
</comment>
<dbReference type="EMBL" id="JACHFD010000001">
    <property type="protein sequence ID" value="MBB5349975.1"/>
    <property type="molecule type" value="Genomic_DNA"/>
</dbReference>
<name>A0A840UW70_9BACT</name>
<gene>
    <name evidence="1" type="ORF">HNR46_000196</name>
</gene>
<evidence type="ECO:0000313" key="2">
    <source>
        <dbReference type="Proteomes" id="UP000557717"/>
    </source>
</evidence>
<dbReference type="Proteomes" id="UP000557717">
    <property type="component" value="Unassembled WGS sequence"/>
</dbReference>
<evidence type="ECO:0000313" key="1">
    <source>
        <dbReference type="EMBL" id="MBB5349975.1"/>
    </source>
</evidence>
<keyword evidence="2" id="KW-1185">Reference proteome</keyword>
<dbReference type="RefSeq" id="WP_184014904.1">
    <property type="nucleotide sequence ID" value="NZ_JACHFD010000001.1"/>
</dbReference>